<feature type="compositionally biased region" description="Polar residues" evidence="1">
    <location>
        <begin position="226"/>
        <end position="243"/>
    </location>
</feature>
<feature type="region of interest" description="Disordered" evidence="1">
    <location>
        <begin position="486"/>
        <end position="591"/>
    </location>
</feature>
<dbReference type="Proteomes" id="UP001385951">
    <property type="component" value="Unassembled WGS sequence"/>
</dbReference>
<feature type="compositionally biased region" description="Low complexity" evidence="1">
    <location>
        <begin position="603"/>
        <end position="624"/>
    </location>
</feature>
<feature type="region of interest" description="Disordered" evidence="1">
    <location>
        <begin position="733"/>
        <end position="754"/>
    </location>
</feature>
<protein>
    <submittedName>
        <fullName evidence="2">Uncharacterized protein</fullName>
    </submittedName>
</protein>
<feature type="compositionally biased region" description="Low complexity" evidence="1">
    <location>
        <begin position="736"/>
        <end position="751"/>
    </location>
</feature>
<feature type="compositionally biased region" description="Basic residues" evidence="1">
    <location>
        <begin position="522"/>
        <end position="537"/>
    </location>
</feature>
<feature type="region of interest" description="Disordered" evidence="1">
    <location>
        <begin position="142"/>
        <end position="174"/>
    </location>
</feature>
<feature type="compositionally biased region" description="Polar residues" evidence="1">
    <location>
        <begin position="1133"/>
        <end position="1145"/>
    </location>
</feature>
<accession>A0AAW0G7H4</accession>
<dbReference type="AlphaFoldDB" id="A0AAW0G7H4"/>
<feature type="compositionally biased region" description="Polar residues" evidence="1">
    <location>
        <begin position="196"/>
        <end position="209"/>
    </location>
</feature>
<feature type="compositionally biased region" description="Acidic residues" evidence="1">
    <location>
        <begin position="508"/>
        <end position="517"/>
    </location>
</feature>
<feature type="compositionally biased region" description="Polar residues" evidence="1">
    <location>
        <begin position="1017"/>
        <end position="1031"/>
    </location>
</feature>
<evidence type="ECO:0000313" key="2">
    <source>
        <dbReference type="EMBL" id="KAK7687095.1"/>
    </source>
</evidence>
<feature type="region of interest" description="Disordered" evidence="1">
    <location>
        <begin position="603"/>
        <end position="714"/>
    </location>
</feature>
<keyword evidence="3" id="KW-1185">Reference proteome</keyword>
<feature type="compositionally biased region" description="Polar residues" evidence="1">
    <location>
        <begin position="300"/>
        <end position="321"/>
    </location>
</feature>
<feature type="compositionally biased region" description="Polar residues" evidence="1">
    <location>
        <begin position="102"/>
        <end position="118"/>
    </location>
</feature>
<feature type="region of interest" description="Disordered" evidence="1">
    <location>
        <begin position="1"/>
        <end position="118"/>
    </location>
</feature>
<name>A0AAW0G7H4_9APHY</name>
<comment type="caution">
    <text evidence="2">The sequence shown here is derived from an EMBL/GenBank/DDBJ whole genome shotgun (WGS) entry which is preliminary data.</text>
</comment>
<feature type="region of interest" description="Disordered" evidence="1">
    <location>
        <begin position="299"/>
        <end position="366"/>
    </location>
</feature>
<feature type="compositionally biased region" description="Low complexity" evidence="1">
    <location>
        <begin position="150"/>
        <end position="160"/>
    </location>
</feature>
<feature type="compositionally biased region" description="Low complexity" evidence="1">
    <location>
        <begin position="685"/>
        <end position="714"/>
    </location>
</feature>
<feature type="compositionally biased region" description="Low complexity" evidence="1">
    <location>
        <begin position="1"/>
        <end position="19"/>
    </location>
</feature>
<gene>
    <name evidence="2" type="ORF">QCA50_009596</name>
</gene>
<feature type="compositionally biased region" description="Low complexity" evidence="1">
    <location>
        <begin position="1032"/>
        <end position="1050"/>
    </location>
</feature>
<proteinExistence type="predicted"/>
<feature type="region of interest" description="Disordered" evidence="1">
    <location>
        <begin position="1012"/>
        <end position="1058"/>
    </location>
</feature>
<evidence type="ECO:0000313" key="3">
    <source>
        <dbReference type="Proteomes" id="UP001385951"/>
    </source>
</evidence>
<feature type="region of interest" description="Disordered" evidence="1">
    <location>
        <begin position="196"/>
        <end position="270"/>
    </location>
</feature>
<feature type="region of interest" description="Disordered" evidence="1">
    <location>
        <begin position="418"/>
        <end position="437"/>
    </location>
</feature>
<feature type="compositionally biased region" description="Acidic residues" evidence="1">
    <location>
        <begin position="334"/>
        <end position="359"/>
    </location>
</feature>
<feature type="region of interest" description="Disordered" evidence="1">
    <location>
        <begin position="1082"/>
        <end position="1145"/>
    </location>
</feature>
<feature type="compositionally biased region" description="Polar residues" evidence="1">
    <location>
        <begin position="50"/>
        <end position="79"/>
    </location>
</feature>
<evidence type="ECO:0000256" key="1">
    <source>
        <dbReference type="SAM" id="MobiDB-lite"/>
    </source>
</evidence>
<dbReference type="EMBL" id="JASBNA010000014">
    <property type="protein sequence ID" value="KAK7687095.1"/>
    <property type="molecule type" value="Genomic_DNA"/>
</dbReference>
<feature type="compositionally biased region" description="Polar residues" evidence="1">
    <location>
        <begin position="653"/>
        <end position="669"/>
    </location>
</feature>
<organism evidence="2 3">
    <name type="scientific">Cerrena zonata</name>
    <dbReference type="NCBI Taxonomy" id="2478898"/>
    <lineage>
        <taxon>Eukaryota</taxon>
        <taxon>Fungi</taxon>
        <taxon>Dikarya</taxon>
        <taxon>Basidiomycota</taxon>
        <taxon>Agaricomycotina</taxon>
        <taxon>Agaricomycetes</taxon>
        <taxon>Polyporales</taxon>
        <taxon>Cerrenaceae</taxon>
        <taxon>Cerrena</taxon>
    </lineage>
</organism>
<reference evidence="2 3" key="1">
    <citation type="submission" date="2022-09" db="EMBL/GenBank/DDBJ databases">
        <authorList>
            <person name="Palmer J.M."/>
        </authorList>
    </citation>
    <scope>NUCLEOTIDE SEQUENCE [LARGE SCALE GENOMIC DNA]</scope>
    <source>
        <strain evidence="2 3">DSM 7382</strain>
    </source>
</reference>
<feature type="compositionally biased region" description="Basic and acidic residues" evidence="1">
    <location>
        <begin position="1112"/>
        <end position="1129"/>
    </location>
</feature>
<sequence>MSSRTASSQSNSHSSRHASLQGTLYAPATPSPRLQGNRRHSQYPIPSPLSLCNRTARISSSGARVDQSTTATFSDSHSTASRDTHALPRLRASVVGPRARKTNFSSPTSSSKLQNVQSSELFECTSPLEFGSQEAASLQGIPDTSLPICSTPTLSKSPASPSTPPSPSTPSQHASLANLDLRSFSGLLAFQRDSLASRQRTSAMTSLGRSHSYRPSPPHLPFLSPDNPSNAALFSPKGRSSYNPGMPNPLTSEPPKSAFPPSSSEARRMRRQGVDFHSIPEFAKKYNLSGPDFQPDYTFETGSSIISPSTHGQVQCESISESEGHTEDTQDTQTESEFDAEADYSWEAEDSEDSPDPLDLDGLSELGLMDPGGDGNFHSDENSFHDFFYSRQETVEDDIFSQSIVVKDIESLLLTSSSASSTLTPPPPQRSHSHRPVLSPLTLPSIIEPCLATSSPMDPYMEQHLLDRSSVPAPRDLLITIDPGSAEISNSKSQEHPDGEPPRSAFDSDSDLSCNEDADSRRHSRRSPSKPPGKLRRLKDALKSSISMPSMRAAKAKHAQASGEGTSSRSSSRFSHLPPLPNSPKVSSHGHTASMVSTISGISMTSRTSSTPTTSPSTATSCSSLGRSQAHLSPLEHLFQRDDSRRPHRRGSRTSSVASFSPHTPNSPSLEVDHVDQRRLTNNLTPSSYPRPRTRPRTSASSHSTNSSYTLNHNSHIDITKAEDVWRTENLKRRTTSPLNPSKSLSNLSTPTTPPNIPLPPLPPLPPVGTAHLQSFEHLSHSALMTPASGSVKELPSDTSSPVAVTVTDTNNTTHADVNANVDVGMENRKVLLAESLARLQAHKPQAEAYTWGSTRPALPPKIQWIATGSDLKAEDKPKLPAKRPSVVVSPTTLQRLDFSSLTVSPASCYSSDDQPSQDASSASLLLDVTEMAGRDASRTEGVNRIPLLPEFDFERPKYPASLKDGSCGQHKKPVLTHHIRKTSSLSDLPRLLHLHNTKDIVMRSTHNLTHPPRFANLSTSSAESSALQTPSDSTSPAISRASSTTSSYSLKPIQSEPVQPMGDAKAVIPFLYRQLNNGLLSSTTLRPPRSASEVSLPTDEQHVIPTSIQRESPKGRGEKKSKVSKLLERVGSSKSVRGSLSIRN</sequence>